<dbReference type="RefSeq" id="WP_379677791.1">
    <property type="nucleotide sequence ID" value="NZ_JBHLWP010000004.1"/>
</dbReference>
<evidence type="ECO:0000256" key="9">
    <source>
        <dbReference type="RuleBase" id="RU368030"/>
    </source>
</evidence>
<dbReference type="SUPFAM" id="SSF54523">
    <property type="entry name" value="Pili subunits"/>
    <property type="match status" value="1"/>
</dbReference>
<feature type="domain" description="Type II secretion system protein GspI C-terminal" evidence="10">
    <location>
        <begin position="52"/>
        <end position="130"/>
    </location>
</feature>
<dbReference type="NCBIfam" id="TIGR01707">
    <property type="entry name" value="gspI"/>
    <property type="match status" value="1"/>
</dbReference>
<comment type="function">
    <text evidence="9">Component of the type II secretion system required for the energy-dependent secretion of extracellular factors such as proteases and toxins from the periplasm.</text>
</comment>
<comment type="PTM">
    <text evidence="9">Cleaved by prepilin peptidase.</text>
</comment>
<name>A0ABV6FBW7_9BURK</name>
<comment type="subcellular location">
    <subcellularLocation>
        <location evidence="1 9">Cell inner membrane</location>
        <topology evidence="1 9">Single-pass membrane protein</topology>
    </subcellularLocation>
</comment>
<sequence length="136" mass="14892">MSRRRCHPGASGLSRPSGFTLLEVLVALVIVGTALGAGLRAVGSLTSNSAGLRASMMATWSAENRLVQIRLGREFPEVGKRNFPCAQGDLNLICEEEVLTSPNPQLRRIEVSVYEAERPEQRIVKLVQLVLRPSRI</sequence>
<keyword evidence="8 9" id="KW-0472">Membrane</keyword>
<dbReference type="NCBIfam" id="TIGR02532">
    <property type="entry name" value="IV_pilin_GFxxxE"/>
    <property type="match status" value="1"/>
</dbReference>
<keyword evidence="6 9" id="KW-0812">Transmembrane</keyword>
<keyword evidence="5 9" id="KW-0997">Cell inner membrane</keyword>
<evidence type="ECO:0000313" key="12">
    <source>
        <dbReference type="Proteomes" id="UP001589773"/>
    </source>
</evidence>
<evidence type="ECO:0000256" key="7">
    <source>
        <dbReference type="ARBA" id="ARBA00022989"/>
    </source>
</evidence>
<dbReference type="EMBL" id="JBHLWP010000004">
    <property type="protein sequence ID" value="MFC0251011.1"/>
    <property type="molecule type" value="Genomic_DNA"/>
</dbReference>
<proteinExistence type="inferred from homology"/>
<dbReference type="PANTHER" id="PTHR38779">
    <property type="entry name" value="TYPE II SECRETION SYSTEM PROTEIN I-RELATED"/>
    <property type="match status" value="1"/>
</dbReference>
<evidence type="ECO:0000256" key="1">
    <source>
        <dbReference type="ARBA" id="ARBA00004377"/>
    </source>
</evidence>
<dbReference type="Pfam" id="PF07963">
    <property type="entry name" value="N_methyl"/>
    <property type="match status" value="1"/>
</dbReference>
<dbReference type="InterPro" id="IPR010052">
    <property type="entry name" value="T2SS_protein-GspI"/>
</dbReference>
<keyword evidence="12" id="KW-1185">Reference proteome</keyword>
<feature type="transmembrane region" description="Helical" evidence="9">
    <location>
        <begin position="21"/>
        <end position="39"/>
    </location>
</feature>
<gene>
    <name evidence="11" type="primary">gspI</name>
    <name evidence="11" type="ORF">ACFFJK_03835</name>
</gene>
<evidence type="ECO:0000256" key="6">
    <source>
        <dbReference type="ARBA" id="ARBA00022692"/>
    </source>
</evidence>
<protein>
    <recommendedName>
        <fullName evidence="9">Type II secretion system protein I</fullName>
        <shortName evidence="9">T2SS minor pseudopilin I</shortName>
    </recommendedName>
</protein>
<keyword evidence="4 9" id="KW-0488">Methylation</keyword>
<reference evidence="11 12" key="1">
    <citation type="submission" date="2024-09" db="EMBL/GenBank/DDBJ databases">
        <authorList>
            <person name="Sun Q."/>
            <person name="Mori K."/>
        </authorList>
    </citation>
    <scope>NUCLEOTIDE SEQUENCE [LARGE SCALE GENOMIC DNA]</scope>
    <source>
        <strain evidence="11 12">CCM 7792</strain>
    </source>
</reference>
<dbReference type="Gene3D" id="3.30.1300.30">
    <property type="entry name" value="GSPII I/J protein-like"/>
    <property type="match status" value="1"/>
</dbReference>
<dbReference type="Pfam" id="PF02501">
    <property type="entry name" value="T2SSI"/>
    <property type="match status" value="1"/>
</dbReference>
<keyword evidence="3" id="KW-1003">Cell membrane</keyword>
<evidence type="ECO:0000256" key="8">
    <source>
        <dbReference type="ARBA" id="ARBA00023136"/>
    </source>
</evidence>
<evidence type="ECO:0000256" key="5">
    <source>
        <dbReference type="ARBA" id="ARBA00022519"/>
    </source>
</evidence>
<organism evidence="11 12">
    <name type="scientific">Massilia consociata</name>
    <dbReference type="NCBI Taxonomy" id="760117"/>
    <lineage>
        <taxon>Bacteria</taxon>
        <taxon>Pseudomonadati</taxon>
        <taxon>Pseudomonadota</taxon>
        <taxon>Betaproteobacteria</taxon>
        <taxon>Burkholderiales</taxon>
        <taxon>Oxalobacteraceae</taxon>
        <taxon>Telluria group</taxon>
        <taxon>Massilia</taxon>
    </lineage>
</organism>
<comment type="subunit">
    <text evidence="9">Type II secretion is composed of four main components: the outer membrane complex, the inner membrane complex, the cytoplasmic secretion ATPase and the periplasm-spanning pseudopilus.</text>
</comment>
<dbReference type="InterPro" id="IPR003413">
    <property type="entry name" value="T2SS_GspI_C"/>
</dbReference>
<keyword evidence="7 9" id="KW-1133">Transmembrane helix</keyword>
<dbReference type="InterPro" id="IPR012902">
    <property type="entry name" value="N_methyl_site"/>
</dbReference>
<comment type="similarity">
    <text evidence="2 9">Belongs to the GSP I family.</text>
</comment>
<evidence type="ECO:0000313" key="11">
    <source>
        <dbReference type="EMBL" id="MFC0251011.1"/>
    </source>
</evidence>
<evidence type="ECO:0000259" key="10">
    <source>
        <dbReference type="Pfam" id="PF02501"/>
    </source>
</evidence>
<comment type="caution">
    <text evidence="11">The sequence shown here is derived from an EMBL/GenBank/DDBJ whole genome shotgun (WGS) entry which is preliminary data.</text>
</comment>
<dbReference type="InterPro" id="IPR045584">
    <property type="entry name" value="Pilin-like"/>
</dbReference>
<dbReference type="Proteomes" id="UP001589773">
    <property type="component" value="Unassembled WGS sequence"/>
</dbReference>
<evidence type="ECO:0000256" key="2">
    <source>
        <dbReference type="ARBA" id="ARBA00008358"/>
    </source>
</evidence>
<dbReference type="PANTHER" id="PTHR38779:SF2">
    <property type="entry name" value="TYPE II SECRETION SYSTEM PROTEIN I-RELATED"/>
    <property type="match status" value="1"/>
</dbReference>
<accession>A0ABV6FBW7</accession>
<evidence type="ECO:0000256" key="4">
    <source>
        <dbReference type="ARBA" id="ARBA00022481"/>
    </source>
</evidence>
<evidence type="ECO:0000256" key="3">
    <source>
        <dbReference type="ARBA" id="ARBA00022475"/>
    </source>
</evidence>